<dbReference type="EMBL" id="FO082872">
    <property type="protein sequence ID" value="CCF73545.1"/>
    <property type="molecule type" value="Genomic_DNA"/>
</dbReference>
<evidence type="ECO:0008006" key="3">
    <source>
        <dbReference type="Google" id="ProtNLM"/>
    </source>
</evidence>
<evidence type="ECO:0000313" key="2">
    <source>
        <dbReference type="Proteomes" id="UP000002899"/>
    </source>
</evidence>
<dbReference type="AlphaFoldDB" id="I7IQ70"/>
<dbReference type="GeneID" id="24424171"/>
<proteinExistence type="predicted"/>
<dbReference type="Proteomes" id="UP000002899">
    <property type="component" value="Chromosome II"/>
</dbReference>
<evidence type="ECO:0000313" key="1">
    <source>
        <dbReference type="EMBL" id="CCF73545.1"/>
    </source>
</evidence>
<keyword evidence="2" id="KW-1185">Reference proteome</keyword>
<organism evidence="1 2">
    <name type="scientific">Babesia microti (strain RI)</name>
    <dbReference type="NCBI Taxonomy" id="1133968"/>
    <lineage>
        <taxon>Eukaryota</taxon>
        <taxon>Sar</taxon>
        <taxon>Alveolata</taxon>
        <taxon>Apicomplexa</taxon>
        <taxon>Aconoidasida</taxon>
        <taxon>Piroplasmida</taxon>
        <taxon>Babesiidae</taxon>
        <taxon>Babesia</taxon>
    </lineage>
</organism>
<dbReference type="RefSeq" id="XP_012648154.1">
    <property type="nucleotide sequence ID" value="XM_012792700.1"/>
</dbReference>
<dbReference type="OrthoDB" id="360590at2759"/>
<reference evidence="1 2" key="2">
    <citation type="journal article" date="2013" name="PLoS ONE">
        <title>Whole genome mapping and re-organization of the nuclear and mitochondrial genomes of Babesia microti isolates.</title>
        <authorList>
            <person name="Cornillot E."/>
            <person name="Dassouli A."/>
            <person name="Garg A."/>
            <person name="Pachikara N."/>
            <person name="Randazzo S."/>
            <person name="Depoix D."/>
            <person name="Carcy B."/>
            <person name="Delbecq S."/>
            <person name="Frutos R."/>
            <person name="Silva J.C."/>
            <person name="Sutton R."/>
            <person name="Krause P.J."/>
            <person name="Mamoun C.B."/>
        </authorList>
    </citation>
    <scope>NUCLEOTIDE SEQUENCE [LARGE SCALE GENOMIC DNA]</scope>
    <source>
        <strain evidence="1 2">RI</strain>
    </source>
</reference>
<reference evidence="1 2" key="3">
    <citation type="journal article" date="2016" name="Sci. Rep.">
        <title>Genome-wide diversity and gene expression profiling of Babesia microti isolates identify polymorphic genes that mediate host-pathogen interactions.</title>
        <authorList>
            <person name="Silva J.C."/>
            <person name="Cornillot E."/>
            <person name="McCracken C."/>
            <person name="Usmani-Brown S."/>
            <person name="Dwivedi A."/>
            <person name="Ifeonu O.O."/>
            <person name="Crabtree J."/>
            <person name="Gotia H.T."/>
            <person name="Virji A.Z."/>
            <person name="Reynes C."/>
            <person name="Colinge J."/>
            <person name="Kumar V."/>
            <person name="Lawres L."/>
            <person name="Pazzi J.E."/>
            <person name="Pablo J.V."/>
            <person name="Hung C."/>
            <person name="Brancato J."/>
            <person name="Kumari P."/>
            <person name="Orvis J."/>
            <person name="Tretina K."/>
            <person name="Chibucos M."/>
            <person name="Ott S."/>
            <person name="Sadzewicz L."/>
            <person name="Sengamalay N."/>
            <person name="Shetty A.C."/>
            <person name="Su Q."/>
            <person name="Tallon L."/>
            <person name="Fraser C.M."/>
            <person name="Frutos R."/>
            <person name="Molina D.M."/>
            <person name="Krause P.J."/>
            <person name="Ben Mamoun C."/>
        </authorList>
    </citation>
    <scope>NUCLEOTIDE SEQUENCE [LARGE SCALE GENOMIC DNA]</scope>
    <source>
        <strain evidence="1 2">RI</strain>
    </source>
</reference>
<reference evidence="1 2" key="1">
    <citation type="journal article" date="2012" name="Nucleic Acids Res.">
        <title>Sequencing of the smallest Apicomplexan genome from the human pathogen Babesia microti.</title>
        <authorList>
            <person name="Cornillot E."/>
            <person name="Hadj-Kaddour K."/>
            <person name="Dassouli A."/>
            <person name="Noel B."/>
            <person name="Ranwez V."/>
            <person name="Vacherie B."/>
            <person name="Augagneur Y."/>
            <person name="Bres V."/>
            <person name="Duclos A."/>
            <person name="Randazzo S."/>
            <person name="Carcy B."/>
            <person name="Debierre-Grockiego F."/>
            <person name="Delbecq S."/>
            <person name="Moubri-Menage K."/>
            <person name="Shams-Eldin H."/>
            <person name="Usmani-Brown S."/>
            <person name="Bringaud F."/>
            <person name="Wincker P."/>
            <person name="Vivares C.P."/>
            <person name="Schwarz R.T."/>
            <person name="Schetters T.P."/>
            <person name="Krause P.J."/>
            <person name="Gorenflot A."/>
            <person name="Berry V."/>
            <person name="Barbe V."/>
            <person name="Ben Mamoun C."/>
        </authorList>
    </citation>
    <scope>NUCLEOTIDE SEQUENCE [LARGE SCALE GENOMIC DNA]</scope>
    <source>
        <strain evidence="1 2">RI</strain>
    </source>
</reference>
<protein>
    <recommendedName>
        <fullName evidence="3">RRM domain-containing protein</fullName>
    </recommendedName>
</protein>
<sequence length="132" mass="14708">MTTLKEFNSPDQFDDGSTVGFFGFPNDCSINTVRNFASWFGPVIYVEPLPNNTLEKDFAVVFSSRIFAERLVGLKQVLFLDGKTNIKLFPPIETESMWNSVENIVTSATPSIQSAQEGLISLMNKFSLPFGI</sequence>
<dbReference type="OMA" id="NECKNFM"/>
<dbReference type="KEGG" id="bmic:BMR1_02g01935"/>
<name>I7IQ70_BABMR</name>
<dbReference type="VEuPathDB" id="PiroplasmaDB:BMR1_02g01935"/>
<accession>I7IQ70</accession>